<feature type="compositionally biased region" description="Pro residues" evidence="4">
    <location>
        <begin position="80"/>
        <end position="96"/>
    </location>
</feature>
<evidence type="ECO:0000256" key="4">
    <source>
        <dbReference type="SAM" id="MobiDB-lite"/>
    </source>
</evidence>
<dbReference type="InterPro" id="IPR012677">
    <property type="entry name" value="Nucleotide-bd_a/b_plait_sf"/>
</dbReference>
<dbReference type="Gene3D" id="3.30.70.330">
    <property type="match status" value="2"/>
</dbReference>
<evidence type="ECO:0000313" key="7">
    <source>
        <dbReference type="Proteomes" id="UP001234581"/>
    </source>
</evidence>
<dbReference type="SUPFAM" id="SSF54928">
    <property type="entry name" value="RNA-binding domain, RBD"/>
    <property type="match status" value="2"/>
</dbReference>
<feature type="region of interest" description="Disordered" evidence="4">
    <location>
        <begin position="138"/>
        <end position="160"/>
    </location>
</feature>
<evidence type="ECO:0000256" key="2">
    <source>
        <dbReference type="ARBA" id="ARBA00022884"/>
    </source>
</evidence>
<keyword evidence="1" id="KW-0677">Repeat</keyword>
<dbReference type="PROSITE" id="PS50102">
    <property type="entry name" value="RRM"/>
    <property type="match status" value="2"/>
</dbReference>
<feature type="domain" description="RRM" evidence="5">
    <location>
        <begin position="232"/>
        <end position="305"/>
    </location>
</feature>
<protein>
    <recommendedName>
        <fullName evidence="5">RRM domain-containing protein</fullName>
    </recommendedName>
</protein>
<dbReference type="Proteomes" id="UP001234581">
    <property type="component" value="Unassembled WGS sequence"/>
</dbReference>
<gene>
    <name evidence="6" type="ORF">O0I10_004113</name>
</gene>
<organism evidence="6 7">
    <name type="scientific">Lichtheimia ornata</name>
    <dbReference type="NCBI Taxonomy" id="688661"/>
    <lineage>
        <taxon>Eukaryota</taxon>
        <taxon>Fungi</taxon>
        <taxon>Fungi incertae sedis</taxon>
        <taxon>Mucoromycota</taxon>
        <taxon>Mucoromycotina</taxon>
        <taxon>Mucoromycetes</taxon>
        <taxon>Mucorales</taxon>
        <taxon>Lichtheimiaceae</taxon>
        <taxon>Lichtheimia</taxon>
    </lineage>
</organism>
<feature type="region of interest" description="Disordered" evidence="4">
    <location>
        <begin position="62"/>
        <end position="96"/>
    </location>
</feature>
<dbReference type="InterPro" id="IPR002343">
    <property type="entry name" value="Hud_Sxl_RNA"/>
</dbReference>
<accession>A0AAD7V9W3</accession>
<dbReference type="InterPro" id="IPR035979">
    <property type="entry name" value="RBD_domain_sf"/>
</dbReference>
<proteinExistence type="predicted"/>
<name>A0AAD7V9W3_9FUNG</name>
<feature type="domain" description="RRM" evidence="5">
    <location>
        <begin position="323"/>
        <end position="402"/>
    </location>
</feature>
<feature type="compositionally biased region" description="Polar residues" evidence="4">
    <location>
        <begin position="479"/>
        <end position="503"/>
    </location>
</feature>
<keyword evidence="2 3" id="KW-0694">RNA-binding</keyword>
<sequence length="529" mass="57875">MITTANAVRCQSLKNTSKDSKKTPTHPHVATGLMTPTSPPYPPYASGFIDPAMYEHLVRGNNNNHEDQQRGTATTHYVAHPPPPPPHVQQHPAAPPPHVAAAAAAAGHHHHHHHQPYQTAYVYPDVYPMSPQFQYYSDGSSYPGSPAMHPQSPPVNPTSPPFSPPFQYSNITLSPPLHAAYMIPPPHHFPPLHISSPILTGAGSPPHHHHHHMPSAFSLDKRHQEDYQYHTHNVYVRGLAESITDETFEDLCKEFGTIVSTKAMIDQKTGLCKGYGFAMYEKEEDCEKAINELNKKGLQASFARVGQESFSSRLKSLQDEGSTNIYVSNLPLDMTEQKLEALFHPYKTVSNRILRDPRSGISRGVGFARLSDRPSALAIIEKFNGHTVDGSSAPLQVRFADSPAQKKLKSQTARKKMFRSPREFQPMTAGFPQPLPGTMAASIAAVATAAGAGARPMPITPEAMLGMAPVGEPVHYADPSQSMHQATPKETASVEPSSTPTPTKENDAKDNDVDELITETKQKLNVSCD</sequence>
<dbReference type="SMART" id="SM00360">
    <property type="entry name" value="RRM"/>
    <property type="match status" value="2"/>
</dbReference>
<dbReference type="RefSeq" id="XP_058345164.1">
    <property type="nucleotide sequence ID" value="XM_058484176.1"/>
</dbReference>
<evidence type="ECO:0000313" key="6">
    <source>
        <dbReference type="EMBL" id="KAJ8660251.1"/>
    </source>
</evidence>
<keyword evidence="7" id="KW-1185">Reference proteome</keyword>
<dbReference type="PANTHER" id="PTHR24012">
    <property type="entry name" value="RNA BINDING PROTEIN"/>
    <property type="match status" value="1"/>
</dbReference>
<dbReference type="GO" id="GO:1990904">
    <property type="term" value="C:ribonucleoprotein complex"/>
    <property type="evidence" value="ECO:0007669"/>
    <property type="project" value="InterPro"/>
</dbReference>
<evidence type="ECO:0000259" key="5">
    <source>
        <dbReference type="PROSITE" id="PS50102"/>
    </source>
</evidence>
<comment type="caution">
    <text evidence="6">The sequence shown here is derived from an EMBL/GenBank/DDBJ whole genome shotgun (WGS) entry which is preliminary data.</text>
</comment>
<reference evidence="6 7" key="1">
    <citation type="submission" date="2023-03" db="EMBL/GenBank/DDBJ databases">
        <title>Genome sequence of Lichtheimia ornata CBS 291.66.</title>
        <authorList>
            <person name="Mohabir J.T."/>
            <person name="Shea T.P."/>
            <person name="Kurbessoian T."/>
            <person name="Berby B."/>
            <person name="Fontaine J."/>
            <person name="Livny J."/>
            <person name="Gnirke A."/>
            <person name="Stajich J.E."/>
            <person name="Cuomo C.A."/>
        </authorList>
    </citation>
    <scope>NUCLEOTIDE SEQUENCE [LARGE SCALE GENOMIC DNA]</scope>
    <source>
        <strain evidence="6">CBS 291.66</strain>
    </source>
</reference>
<feature type="compositionally biased region" description="Pro residues" evidence="4">
    <location>
        <begin position="151"/>
        <end position="160"/>
    </location>
</feature>
<dbReference type="PRINTS" id="PR00961">
    <property type="entry name" value="HUDSXLRNA"/>
</dbReference>
<feature type="region of interest" description="Disordered" evidence="4">
    <location>
        <begin position="472"/>
        <end position="529"/>
    </location>
</feature>
<feature type="region of interest" description="Disordered" evidence="4">
    <location>
        <begin position="1"/>
        <end position="38"/>
    </location>
</feature>
<dbReference type="GO" id="GO:0003723">
    <property type="term" value="F:RNA binding"/>
    <property type="evidence" value="ECO:0007669"/>
    <property type="project" value="UniProtKB-UniRule"/>
</dbReference>
<dbReference type="AlphaFoldDB" id="A0AAD7V9W3"/>
<dbReference type="Pfam" id="PF00076">
    <property type="entry name" value="RRM_1"/>
    <property type="match status" value="2"/>
</dbReference>
<dbReference type="GeneID" id="83211526"/>
<evidence type="ECO:0000256" key="1">
    <source>
        <dbReference type="ARBA" id="ARBA00022737"/>
    </source>
</evidence>
<evidence type="ECO:0000256" key="3">
    <source>
        <dbReference type="PROSITE-ProRule" id="PRU00176"/>
    </source>
</evidence>
<dbReference type="EMBL" id="JARTCD010000014">
    <property type="protein sequence ID" value="KAJ8660251.1"/>
    <property type="molecule type" value="Genomic_DNA"/>
</dbReference>
<dbReference type="InterPro" id="IPR000504">
    <property type="entry name" value="RRM_dom"/>
</dbReference>